<keyword evidence="4" id="KW-0175">Coiled coil</keyword>
<feature type="coiled-coil region" evidence="4">
    <location>
        <begin position="104"/>
        <end position="162"/>
    </location>
</feature>
<evidence type="ECO:0000256" key="3">
    <source>
        <dbReference type="ARBA" id="ARBA00022448"/>
    </source>
</evidence>
<dbReference type="Gene3D" id="2.40.30.170">
    <property type="match status" value="1"/>
</dbReference>
<feature type="domain" description="Multidrug resistance protein MdtA-like barrel-sandwich hybrid" evidence="6">
    <location>
        <begin position="65"/>
        <end position="200"/>
    </location>
</feature>
<dbReference type="Pfam" id="PF25967">
    <property type="entry name" value="RND-MFP_C"/>
    <property type="match status" value="1"/>
</dbReference>
<keyword evidence="5" id="KW-0732">Signal</keyword>
<keyword evidence="3" id="KW-0813">Transport</keyword>
<dbReference type="Proteomes" id="UP001269144">
    <property type="component" value="Unassembled WGS sequence"/>
</dbReference>
<dbReference type="RefSeq" id="WP_311159127.1">
    <property type="nucleotide sequence ID" value="NZ_JAVQLW010000001.1"/>
</dbReference>
<accession>A0ABU2HPF8</accession>
<reference evidence="10" key="1">
    <citation type="submission" date="2023-07" db="EMBL/GenBank/DDBJ databases">
        <title>Paracoccus sp. MBLB3053 whole genome sequence.</title>
        <authorList>
            <person name="Hwang C.Y."/>
            <person name="Cho E.-S."/>
            <person name="Seo M.-J."/>
        </authorList>
    </citation>
    <scope>NUCLEOTIDE SEQUENCE [LARGE SCALE GENOMIC DNA]</scope>
    <source>
        <strain evidence="10">MBLB3053</strain>
    </source>
</reference>
<dbReference type="EMBL" id="JAVQLW010000001">
    <property type="protein sequence ID" value="MDS9466934.1"/>
    <property type="molecule type" value="Genomic_DNA"/>
</dbReference>
<organism evidence="9 10">
    <name type="scientific">Paracoccus aurantius</name>
    <dbReference type="NCBI Taxonomy" id="3073814"/>
    <lineage>
        <taxon>Bacteria</taxon>
        <taxon>Pseudomonadati</taxon>
        <taxon>Pseudomonadota</taxon>
        <taxon>Alphaproteobacteria</taxon>
        <taxon>Rhodobacterales</taxon>
        <taxon>Paracoccaceae</taxon>
        <taxon>Paracoccus</taxon>
    </lineage>
</organism>
<proteinExistence type="inferred from homology"/>
<evidence type="ECO:0000259" key="7">
    <source>
        <dbReference type="Pfam" id="PF25954"/>
    </source>
</evidence>
<dbReference type="SUPFAM" id="SSF111369">
    <property type="entry name" value="HlyD-like secretion proteins"/>
    <property type="match status" value="1"/>
</dbReference>
<feature type="domain" description="Multidrug resistance protein MdtA-like C-terminal permuted SH3" evidence="8">
    <location>
        <begin position="289"/>
        <end position="350"/>
    </location>
</feature>
<keyword evidence="10" id="KW-1185">Reference proteome</keyword>
<feature type="signal peptide" evidence="5">
    <location>
        <begin position="1"/>
        <end position="21"/>
    </location>
</feature>
<dbReference type="Gene3D" id="1.10.287.470">
    <property type="entry name" value="Helix hairpin bin"/>
    <property type="match status" value="1"/>
</dbReference>
<dbReference type="Gene3D" id="2.40.420.20">
    <property type="match status" value="1"/>
</dbReference>
<evidence type="ECO:0000256" key="5">
    <source>
        <dbReference type="SAM" id="SignalP"/>
    </source>
</evidence>
<feature type="chain" id="PRO_5046353490" evidence="5">
    <location>
        <begin position="22"/>
        <end position="365"/>
    </location>
</feature>
<evidence type="ECO:0000256" key="1">
    <source>
        <dbReference type="ARBA" id="ARBA00004196"/>
    </source>
</evidence>
<dbReference type="Pfam" id="PF25954">
    <property type="entry name" value="Beta-barrel_RND_2"/>
    <property type="match status" value="1"/>
</dbReference>
<comment type="similarity">
    <text evidence="2">Belongs to the membrane fusion protein (MFP) (TC 8.A.1) family.</text>
</comment>
<name>A0ABU2HPF8_9RHOB</name>
<protein>
    <submittedName>
        <fullName evidence="9">Efflux RND transporter periplasmic adaptor subunit</fullName>
    </submittedName>
</protein>
<dbReference type="InterPro" id="IPR058625">
    <property type="entry name" value="MdtA-like_BSH"/>
</dbReference>
<dbReference type="NCBIfam" id="TIGR01730">
    <property type="entry name" value="RND_mfp"/>
    <property type="match status" value="1"/>
</dbReference>
<evidence type="ECO:0000259" key="8">
    <source>
        <dbReference type="Pfam" id="PF25967"/>
    </source>
</evidence>
<evidence type="ECO:0000313" key="10">
    <source>
        <dbReference type="Proteomes" id="UP001269144"/>
    </source>
</evidence>
<sequence length="365" mass="39022">MIRRSFFFLAVGLSVTGPAFGFQLPWSAPAPPDDEGFRPVASIIVSSSPAMNHSMPGVIKARTEVSLAFQTLGRLTARNVELGDVVRQGETLATLDPEDLQGQVAAAQAAADAAKVALETAEATAARTRALANRNVTTTANLEQAEQMLATARAAEQQAQSELIRARDTEQFAEMKAPFDGVISSIDVEPGEVVSAGQAVMQLSGQDELEVVIDVQPALLSRLAIGDSFEVWSENHPDIRNAARASRIEPVADAVTRTRRVHLSLENVEGFRLGALVRASPSTGEMTRLTIPRAAILLRQGVPHVWIVSRENEPARVSMRRIVTDSSGLQNQVTVSEGVTAGEEIVIRGIHSLQDGQAVGESVDP</sequence>
<dbReference type="Gene3D" id="2.40.50.100">
    <property type="match status" value="1"/>
</dbReference>
<dbReference type="InterPro" id="IPR058627">
    <property type="entry name" value="MdtA-like_C"/>
</dbReference>
<feature type="domain" description="CusB-like beta-barrel" evidence="7">
    <location>
        <begin position="212"/>
        <end position="271"/>
    </location>
</feature>
<gene>
    <name evidence="9" type="ORF">RGQ15_04995</name>
</gene>
<evidence type="ECO:0000256" key="2">
    <source>
        <dbReference type="ARBA" id="ARBA00009477"/>
    </source>
</evidence>
<dbReference type="Pfam" id="PF25917">
    <property type="entry name" value="BSH_RND"/>
    <property type="match status" value="1"/>
</dbReference>
<evidence type="ECO:0000256" key="4">
    <source>
        <dbReference type="SAM" id="Coils"/>
    </source>
</evidence>
<evidence type="ECO:0000259" key="6">
    <source>
        <dbReference type="Pfam" id="PF25917"/>
    </source>
</evidence>
<dbReference type="PANTHER" id="PTHR30469">
    <property type="entry name" value="MULTIDRUG RESISTANCE PROTEIN MDTA"/>
    <property type="match status" value="1"/>
</dbReference>
<dbReference type="InterPro" id="IPR006143">
    <property type="entry name" value="RND_pump_MFP"/>
</dbReference>
<evidence type="ECO:0000313" key="9">
    <source>
        <dbReference type="EMBL" id="MDS9466934.1"/>
    </source>
</evidence>
<dbReference type="PANTHER" id="PTHR30469:SF15">
    <property type="entry name" value="HLYD FAMILY OF SECRETION PROTEINS"/>
    <property type="match status" value="1"/>
</dbReference>
<dbReference type="InterPro" id="IPR058792">
    <property type="entry name" value="Beta-barrel_RND_2"/>
</dbReference>
<comment type="subcellular location">
    <subcellularLocation>
        <location evidence="1">Cell envelope</location>
    </subcellularLocation>
</comment>
<comment type="caution">
    <text evidence="9">The sequence shown here is derived from an EMBL/GenBank/DDBJ whole genome shotgun (WGS) entry which is preliminary data.</text>
</comment>